<dbReference type="EMBL" id="DS985217">
    <property type="protein sequence ID" value="EEY17616.1"/>
    <property type="molecule type" value="Genomic_DNA"/>
</dbReference>
<evidence type="ECO:0000256" key="1">
    <source>
        <dbReference type="SAM" id="MobiDB-lite"/>
    </source>
</evidence>
<reference evidence="3" key="1">
    <citation type="journal article" date="2011" name="PLoS Pathog.">
        <title>Comparative genomics yields insights into niche adaptation of plant vascular wilt pathogens.</title>
        <authorList>
            <person name="Klosterman S.J."/>
            <person name="Subbarao K.V."/>
            <person name="Kang S."/>
            <person name="Veronese P."/>
            <person name="Gold S.E."/>
            <person name="Thomma B.P.H.J."/>
            <person name="Chen Z."/>
            <person name="Henrissat B."/>
            <person name="Lee Y.-H."/>
            <person name="Park J."/>
            <person name="Garcia-Pedrajas M.D."/>
            <person name="Barbara D.J."/>
            <person name="Anchieta A."/>
            <person name="de Jonge R."/>
            <person name="Santhanam P."/>
            <person name="Maruthachalam K."/>
            <person name="Atallah Z."/>
            <person name="Amyotte S.G."/>
            <person name="Paz Z."/>
            <person name="Inderbitzin P."/>
            <person name="Hayes R.J."/>
            <person name="Heiman D.I."/>
            <person name="Young S."/>
            <person name="Zeng Q."/>
            <person name="Engels R."/>
            <person name="Galagan J."/>
            <person name="Cuomo C.A."/>
            <person name="Dobinson K.F."/>
            <person name="Ma L.-J."/>
        </authorList>
    </citation>
    <scope>NUCLEOTIDE SEQUENCE [LARGE SCALE GENOMIC DNA]</scope>
    <source>
        <strain evidence="3">VaMs.102 / ATCC MYA-4576 / FGSC 10136</strain>
    </source>
</reference>
<evidence type="ECO:0000313" key="2">
    <source>
        <dbReference type="EMBL" id="EEY17616.1"/>
    </source>
</evidence>
<dbReference type="RefSeq" id="XP_003005772.1">
    <property type="nucleotide sequence ID" value="XM_003005726.1"/>
</dbReference>
<protein>
    <submittedName>
        <fullName evidence="2">Predicted protein</fullName>
    </submittedName>
</protein>
<evidence type="ECO:0000313" key="3">
    <source>
        <dbReference type="Proteomes" id="UP000008698"/>
    </source>
</evidence>
<proteinExistence type="predicted"/>
<gene>
    <name evidence="2" type="ORF">VDBG_03725</name>
</gene>
<organism evidence="3">
    <name type="scientific">Verticillium alfalfae (strain VaMs.102 / ATCC MYA-4576 / FGSC 10136)</name>
    <name type="common">Verticillium wilt of alfalfa</name>
    <name type="synonym">Verticillium albo-atrum</name>
    <dbReference type="NCBI Taxonomy" id="526221"/>
    <lineage>
        <taxon>Eukaryota</taxon>
        <taxon>Fungi</taxon>
        <taxon>Dikarya</taxon>
        <taxon>Ascomycota</taxon>
        <taxon>Pezizomycotina</taxon>
        <taxon>Sordariomycetes</taxon>
        <taxon>Hypocreomycetidae</taxon>
        <taxon>Glomerellales</taxon>
        <taxon>Plectosphaerellaceae</taxon>
        <taxon>Verticillium</taxon>
    </lineage>
</organism>
<keyword evidence="3" id="KW-1185">Reference proteome</keyword>
<dbReference type="AlphaFoldDB" id="C9SH22"/>
<dbReference type="Proteomes" id="UP000008698">
    <property type="component" value="Unassembled WGS sequence"/>
</dbReference>
<name>C9SH22_VERA1</name>
<sequence length="106" mass="11794">MVIGLRSGRYVVVGALWASRIFNVVIDIQRCLRLPAESAFLAHRGPDEPLQLAPHTSRHEPQQPAQRQALRIRGTAQAQQGIHHCSALIVKLRRLCTSSRAMNTPP</sequence>
<dbReference type="GeneID" id="9532465"/>
<dbReference type="KEGG" id="val:VDBG_03725"/>
<feature type="region of interest" description="Disordered" evidence="1">
    <location>
        <begin position="46"/>
        <end position="73"/>
    </location>
</feature>
<accession>C9SH22</accession>
<dbReference type="HOGENOM" id="CLU_2225203_0_0_1"/>